<dbReference type="AlphaFoldDB" id="A0A816R2A4"/>
<dbReference type="Proteomes" id="UP001295469">
    <property type="component" value="Chromosome C01"/>
</dbReference>
<reference evidence="1" key="1">
    <citation type="submission" date="2021-01" db="EMBL/GenBank/DDBJ databases">
        <authorList>
            <consortium name="Genoscope - CEA"/>
            <person name="William W."/>
        </authorList>
    </citation>
    <scope>NUCLEOTIDE SEQUENCE</scope>
</reference>
<name>A0A816R2A4_BRANA</name>
<dbReference type="EMBL" id="HG994365">
    <property type="protein sequence ID" value="CAF2067093.1"/>
    <property type="molecule type" value="Genomic_DNA"/>
</dbReference>
<organism evidence="1">
    <name type="scientific">Brassica napus</name>
    <name type="common">Rape</name>
    <dbReference type="NCBI Taxonomy" id="3708"/>
    <lineage>
        <taxon>Eukaryota</taxon>
        <taxon>Viridiplantae</taxon>
        <taxon>Streptophyta</taxon>
        <taxon>Embryophyta</taxon>
        <taxon>Tracheophyta</taxon>
        <taxon>Spermatophyta</taxon>
        <taxon>Magnoliopsida</taxon>
        <taxon>eudicotyledons</taxon>
        <taxon>Gunneridae</taxon>
        <taxon>Pentapetalae</taxon>
        <taxon>rosids</taxon>
        <taxon>malvids</taxon>
        <taxon>Brassicales</taxon>
        <taxon>Brassicaceae</taxon>
        <taxon>Brassiceae</taxon>
        <taxon>Brassica</taxon>
    </lineage>
</organism>
<dbReference type="SMR" id="A0A816R2A4"/>
<accession>A0A816R2A4</accession>
<gene>
    <name evidence="1" type="ORF">DARMORV10_C01P00270.1</name>
</gene>
<protein>
    <submittedName>
        <fullName evidence="1">(rape) hypothetical protein</fullName>
    </submittedName>
</protein>
<evidence type="ECO:0000313" key="1">
    <source>
        <dbReference type="EMBL" id="CAF2067093.1"/>
    </source>
</evidence>
<proteinExistence type="predicted"/>
<sequence>MAWGLIKHIAALAKRMVGSRERKYEAWSKGKKKLPEVEVDKEDKAKKEREAEALEDMMNWFERWRRRQ</sequence>